<dbReference type="GO" id="GO:0043953">
    <property type="term" value="P:protein transport by the Tat complex"/>
    <property type="evidence" value="ECO:0007669"/>
    <property type="project" value="UniProtKB-UniRule"/>
</dbReference>
<reference evidence="11 12" key="1">
    <citation type="submission" date="2016-08" db="EMBL/GenBank/DDBJ databases">
        <authorList>
            <person name="Seilhamer J.J."/>
        </authorList>
    </citation>
    <scope>NUCLEOTIDE SEQUENCE [LARGE SCALE GENOMIC DNA]</scope>
    <source>
        <strain evidence="11 12">CFBP4641</strain>
    </source>
</reference>
<comment type="similarity">
    <text evidence="9">Belongs to the TatB family.</text>
</comment>
<comment type="caution">
    <text evidence="11">The sequence shown here is derived from an EMBL/GenBank/DDBJ whole genome shotgun (WGS) entry which is preliminary data.</text>
</comment>
<dbReference type="GeneID" id="93877099"/>
<dbReference type="PANTHER" id="PTHR33162">
    <property type="entry name" value="SEC-INDEPENDENT PROTEIN TRANSLOCASE PROTEIN TATA, CHLOROPLASTIC"/>
    <property type="match status" value="1"/>
</dbReference>
<proteinExistence type="inferred from homology"/>
<evidence type="ECO:0000256" key="6">
    <source>
        <dbReference type="ARBA" id="ARBA00022989"/>
    </source>
</evidence>
<comment type="function">
    <text evidence="9">Part of the twin-arginine translocation (Tat) system that transports large folded proteins containing a characteristic twin-arginine motif in their signal peptide across membranes. Together with TatC, TatB is part of a receptor directly interacting with Tat signal peptides. TatB may form an oligomeric binding site that transiently accommodates folded Tat precursor proteins before their translocation.</text>
</comment>
<comment type="subunit">
    <text evidence="9">The Tat system comprises two distinct complexes: a TatABC complex, containing multiple copies of TatA, TatB and TatC subunits, and a separate TatA complex, containing only TatA subunits. Substrates initially bind to the TatABC complex, which probably triggers association of the separate TatA complex to form the active translocon.</text>
</comment>
<dbReference type="HAMAP" id="MF_00237">
    <property type="entry name" value="TatB"/>
    <property type="match status" value="1"/>
</dbReference>
<evidence type="ECO:0000256" key="7">
    <source>
        <dbReference type="ARBA" id="ARBA00023010"/>
    </source>
</evidence>
<evidence type="ECO:0000256" key="1">
    <source>
        <dbReference type="ARBA" id="ARBA00004167"/>
    </source>
</evidence>
<evidence type="ECO:0000256" key="5">
    <source>
        <dbReference type="ARBA" id="ARBA00022927"/>
    </source>
</evidence>
<accession>A0A2P5Z6V5</accession>
<evidence type="ECO:0000313" key="11">
    <source>
        <dbReference type="EMBL" id="PPU83946.1"/>
    </source>
</evidence>
<dbReference type="GO" id="GO:0033281">
    <property type="term" value="C:TAT protein transport complex"/>
    <property type="evidence" value="ECO:0007669"/>
    <property type="project" value="UniProtKB-UniRule"/>
</dbReference>
<dbReference type="OrthoDB" id="9816005at2"/>
<feature type="compositionally biased region" description="Low complexity" evidence="10">
    <location>
        <begin position="126"/>
        <end position="168"/>
    </location>
</feature>
<organism evidence="11 12">
    <name type="scientific">Xanthomonas sacchari</name>
    <dbReference type="NCBI Taxonomy" id="56458"/>
    <lineage>
        <taxon>Bacteria</taxon>
        <taxon>Pseudomonadati</taxon>
        <taxon>Pseudomonadota</taxon>
        <taxon>Gammaproteobacteria</taxon>
        <taxon>Lysobacterales</taxon>
        <taxon>Lysobacteraceae</taxon>
        <taxon>Xanthomonas</taxon>
    </lineage>
</organism>
<dbReference type="PANTHER" id="PTHR33162:SF1">
    <property type="entry name" value="SEC-INDEPENDENT PROTEIN TRANSLOCASE PROTEIN TATA, CHLOROPLASTIC"/>
    <property type="match status" value="1"/>
</dbReference>
<dbReference type="GO" id="GO:0008320">
    <property type="term" value="F:protein transmembrane transporter activity"/>
    <property type="evidence" value="ECO:0007669"/>
    <property type="project" value="UniProtKB-UniRule"/>
</dbReference>
<dbReference type="EMBL" id="MDEK01000004">
    <property type="protein sequence ID" value="PPU83946.1"/>
    <property type="molecule type" value="Genomic_DNA"/>
</dbReference>
<feature type="region of interest" description="Disordered" evidence="10">
    <location>
        <begin position="70"/>
        <end position="180"/>
    </location>
</feature>
<dbReference type="Gene3D" id="1.20.5.3310">
    <property type="match status" value="1"/>
</dbReference>
<evidence type="ECO:0000256" key="8">
    <source>
        <dbReference type="ARBA" id="ARBA00023136"/>
    </source>
</evidence>
<evidence type="ECO:0000256" key="2">
    <source>
        <dbReference type="ARBA" id="ARBA00022448"/>
    </source>
</evidence>
<keyword evidence="3 9" id="KW-1003">Cell membrane</keyword>
<keyword evidence="8 9" id="KW-0472">Membrane</keyword>
<keyword evidence="6 9" id="KW-1133">Transmembrane helix</keyword>
<sequence>MFDIGFSELLVIAVVALVVLGPERLPKAARFAGLWVRRARAQWDSVKHELERELEAEELKRSLHDVQSSLRQAETELRDSGQELQRQTEALRREIDPNPPVPPADAAPTVSPAATADTANSSMPHAADTAASLPTPTPAVTPAASAVPAAARGAAAPHPAPTAATTQTGKPLSDDPEAPR</sequence>
<protein>
    <recommendedName>
        <fullName evidence="9">Sec-independent protein translocase protein TatB</fullName>
    </recommendedName>
</protein>
<name>A0A2P5Z6V5_9XANT</name>
<dbReference type="RefSeq" id="WP_104609501.1">
    <property type="nucleotide sequence ID" value="NZ_CP132343.1"/>
</dbReference>
<dbReference type="Pfam" id="PF02416">
    <property type="entry name" value="TatA_B_E"/>
    <property type="match status" value="1"/>
</dbReference>
<gene>
    <name evidence="9 11" type="primary">tatB</name>
    <name evidence="11" type="ORF">XsacCFBP4641_06140</name>
</gene>
<comment type="subcellular location">
    <subcellularLocation>
        <location evidence="9">Cell membrane</location>
        <topology evidence="9">Single-pass membrane protein</topology>
    </subcellularLocation>
    <subcellularLocation>
        <location evidence="1">Membrane</location>
        <topology evidence="1">Single-pass membrane protein</topology>
    </subcellularLocation>
</comment>
<evidence type="ECO:0000256" key="4">
    <source>
        <dbReference type="ARBA" id="ARBA00022692"/>
    </source>
</evidence>
<dbReference type="Proteomes" id="UP000247346">
    <property type="component" value="Unassembled WGS sequence"/>
</dbReference>
<dbReference type="InterPro" id="IPR018448">
    <property type="entry name" value="TatB"/>
</dbReference>
<evidence type="ECO:0000256" key="3">
    <source>
        <dbReference type="ARBA" id="ARBA00022475"/>
    </source>
</evidence>
<evidence type="ECO:0000313" key="12">
    <source>
        <dbReference type="Proteomes" id="UP000247346"/>
    </source>
</evidence>
<keyword evidence="5 9" id="KW-0653">Protein transport</keyword>
<feature type="compositionally biased region" description="Low complexity" evidence="10">
    <location>
        <begin position="106"/>
        <end position="119"/>
    </location>
</feature>
<dbReference type="AlphaFoldDB" id="A0A2P5Z6V5"/>
<dbReference type="NCBIfam" id="TIGR01410">
    <property type="entry name" value="tatB"/>
    <property type="match status" value="1"/>
</dbReference>
<keyword evidence="4 9" id="KW-0812">Transmembrane</keyword>
<keyword evidence="7 9" id="KW-0811">Translocation</keyword>
<evidence type="ECO:0000256" key="9">
    <source>
        <dbReference type="HAMAP-Rule" id="MF_00237"/>
    </source>
</evidence>
<dbReference type="PRINTS" id="PR01506">
    <property type="entry name" value="TATBPROTEIN"/>
</dbReference>
<keyword evidence="2 9" id="KW-0813">Transport</keyword>
<dbReference type="InterPro" id="IPR003369">
    <property type="entry name" value="TatA/B/E"/>
</dbReference>
<evidence type="ECO:0000256" key="10">
    <source>
        <dbReference type="SAM" id="MobiDB-lite"/>
    </source>
</evidence>